<feature type="chain" id="PRO_5045908675" evidence="1">
    <location>
        <begin position="18"/>
        <end position="264"/>
    </location>
</feature>
<protein>
    <submittedName>
        <fullName evidence="2">Uncharacterized protein</fullName>
    </submittedName>
</protein>
<keyword evidence="1" id="KW-0732">Signal</keyword>
<proteinExistence type="predicted"/>
<dbReference type="GeneID" id="92027850"/>
<evidence type="ECO:0000256" key="1">
    <source>
        <dbReference type="SAM" id="SignalP"/>
    </source>
</evidence>
<sequence length="264" mass="29374">MCLTKLLLALVLLIVWASIEMRLIHPPLPHPIAPDESSCWMLPSPARGFQVAHQRKYSTRHGKSRLRPLLRPNQANGGTTDVIVSSPFGWLNGQMWSTAICIEGNWLVCYLLVSEAYGNRCEPITTVPSELCNDNIVLSATGIFKRNQRHQCRSRVLTDPRARGFRFSSKTHGTKPASVLRQDVETARQKRGFLLILSDGGCLGLTTFRTILLFGNWLVPQSSEFWSRMQPLSNFLVMIAYGTALATNKLHSKGCVGISAGIRS</sequence>
<name>A0ABR1M302_9PEZI</name>
<reference evidence="2 3" key="1">
    <citation type="submission" date="2024-04" db="EMBL/GenBank/DDBJ databases">
        <title>Phyllosticta paracitricarpa is synonymous to the EU quarantine fungus P. citricarpa based on phylogenomic analyses.</title>
        <authorList>
            <consortium name="Lawrence Berkeley National Laboratory"/>
            <person name="Van ingen-buijs V.A."/>
            <person name="Van westerhoven A.C."/>
            <person name="Haridas S."/>
            <person name="Skiadas P."/>
            <person name="Martin F."/>
            <person name="Groenewald J.Z."/>
            <person name="Crous P.W."/>
            <person name="Seidl M.F."/>
        </authorList>
    </citation>
    <scope>NUCLEOTIDE SEQUENCE [LARGE SCALE GENOMIC DNA]</scope>
    <source>
        <strain evidence="2 3">CPC 17464</strain>
    </source>
</reference>
<organism evidence="2 3">
    <name type="scientific">Phyllosticta citribraziliensis</name>
    <dbReference type="NCBI Taxonomy" id="989973"/>
    <lineage>
        <taxon>Eukaryota</taxon>
        <taxon>Fungi</taxon>
        <taxon>Dikarya</taxon>
        <taxon>Ascomycota</taxon>
        <taxon>Pezizomycotina</taxon>
        <taxon>Dothideomycetes</taxon>
        <taxon>Dothideomycetes incertae sedis</taxon>
        <taxon>Botryosphaeriales</taxon>
        <taxon>Phyllostictaceae</taxon>
        <taxon>Phyllosticta</taxon>
    </lineage>
</organism>
<gene>
    <name evidence="2" type="ORF">J3D65DRAFT_269111</name>
</gene>
<evidence type="ECO:0000313" key="3">
    <source>
        <dbReference type="Proteomes" id="UP001360953"/>
    </source>
</evidence>
<feature type="signal peptide" evidence="1">
    <location>
        <begin position="1"/>
        <end position="17"/>
    </location>
</feature>
<dbReference type="EMBL" id="JBBPEH010000003">
    <property type="protein sequence ID" value="KAK7541155.1"/>
    <property type="molecule type" value="Genomic_DNA"/>
</dbReference>
<comment type="caution">
    <text evidence="2">The sequence shown here is derived from an EMBL/GenBank/DDBJ whole genome shotgun (WGS) entry which is preliminary data.</text>
</comment>
<dbReference type="Proteomes" id="UP001360953">
    <property type="component" value="Unassembled WGS sequence"/>
</dbReference>
<accession>A0ABR1M302</accession>
<evidence type="ECO:0000313" key="2">
    <source>
        <dbReference type="EMBL" id="KAK7541155.1"/>
    </source>
</evidence>
<keyword evidence="3" id="KW-1185">Reference proteome</keyword>
<dbReference type="RefSeq" id="XP_066658086.1">
    <property type="nucleotide sequence ID" value="XM_066794944.1"/>
</dbReference>